<organism evidence="1 2">
    <name type="scientific">Panagrolaimus sp. ES5</name>
    <dbReference type="NCBI Taxonomy" id="591445"/>
    <lineage>
        <taxon>Eukaryota</taxon>
        <taxon>Metazoa</taxon>
        <taxon>Ecdysozoa</taxon>
        <taxon>Nematoda</taxon>
        <taxon>Chromadorea</taxon>
        <taxon>Rhabditida</taxon>
        <taxon>Tylenchina</taxon>
        <taxon>Panagrolaimomorpha</taxon>
        <taxon>Panagrolaimoidea</taxon>
        <taxon>Panagrolaimidae</taxon>
        <taxon>Panagrolaimus</taxon>
    </lineage>
</organism>
<accession>A0AC34GT56</accession>
<proteinExistence type="predicted"/>
<sequence length="234" mass="26239">MKISLSFLLVLVTVTQLHAASNIITKNENKEIITENGTDINLVQPGPLDVYVTNNELVFEFCSINCTTDFVACFEPDPPGQTSFPDIDERKGIRNISELCDGGCGFYFTGNINVTKFNNTVYLMDRSRGRYKSEVCEVAEMKLNLFTLGSTAYDLMKYRSCKPKIENGMVKLDVRNASTECPIRIKNAKLERDAVTPPNENPTPPPSDHTSAANVKIGIYGWIFVLFSIYILHY</sequence>
<evidence type="ECO:0000313" key="2">
    <source>
        <dbReference type="WBParaSite" id="ES5_v2.g785.t1"/>
    </source>
</evidence>
<name>A0AC34GT56_9BILA</name>
<evidence type="ECO:0000313" key="1">
    <source>
        <dbReference type="Proteomes" id="UP000887579"/>
    </source>
</evidence>
<dbReference type="Proteomes" id="UP000887579">
    <property type="component" value="Unplaced"/>
</dbReference>
<dbReference type="WBParaSite" id="ES5_v2.g785.t1">
    <property type="protein sequence ID" value="ES5_v2.g785.t1"/>
    <property type="gene ID" value="ES5_v2.g785"/>
</dbReference>
<reference evidence="2" key="1">
    <citation type="submission" date="2022-11" db="UniProtKB">
        <authorList>
            <consortium name="WormBaseParasite"/>
        </authorList>
    </citation>
    <scope>IDENTIFICATION</scope>
</reference>
<protein>
    <submittedName>
        <fullName evidence="2">Uncharacterized protein</fullName>
    </submittedName>
</protein>